<organism evidence="2 3">
    <name type="scientific">Colocasia esculenta</name>
    <name type="common">Wild taro</name>
    <name type="synonym">Arum esculentum</name>
    <dbReference type="NCBI Taxonomy" id="4460"/>
    <lineage>
        <taxon>Eukaryota</taxon>
        <taxon>Viridiplantae</taxon>
        <taxon>Streptophyta</taxon>
        <taxon>Embryophyta</taxon>
        <taxon>Tracheophyta</taxon>
        <taxon>Spermatophyta</taxon>
        <taxon>Magnoliopsida</taxon>
        <taxon>Liliopsida</taxon>
        <taxon>Araceae</taxon>
        <taxon>Aroideae</taxon>
        <taxon>Colocasieae</taxon>
        <taxon>Colocasia</taxon>
    </lineage>
</organism>
<evidence type="ECO:0000313" key="3">
    <source>
        <dbReference type="Proteomes" id="UP000652761"/>
    </source>
</evidence>
<feature type="compositionally biased region" description="Polar residues" evidence="1">
    <location>
        <begin position="49"/>
        <end position="65"/>
    </location>
</feature>
<sequence length="299" mass="33313">MHGATNCHHDRPATNSCDSESLPGKSRGGEPREQGSIRITSPLPARAAQTPTSGSKITQQSSKVRNTYCRVLQSSGNRETPRPQPESGQRRLPQNQQTTQCGSKPSAHTHRDKKAHGTSERPRETRVSRHKHPTSQTSTWSGRNNQVSPRETPNNHVRSNVSPQARPPQTSTRSRVHKQNQPAPRTLHEVRELHLPVSPRTAPRNGLLNQRSGAYTRHPERTCRAETTKHGPQGQTNQTKGSETWLGYNHRVNQGNKNTSSKTTCEAMSQQELPSHRHRRRRGGHTVHTSSTPAADSRL</sequence>
<feature type="compositionally biased region" description="Polar residues" evidence="1">
    <location>
        <begin position="92"/>
        <end position="103"/>
    </location>
</feature>
<evidence type="ECO:0000256" key="1">
    <source>
        <dbReference type="SAM" id="MobiDB-lite"/>
    </source>
</evidence>
<feature type="compositionally biased region" description="Polar residues" evidence="1">
    <location>
        <begin position="134"/>
        <end position="183"/>
    </location>
</feature>
<feature type="compositionally biased region" description="Basic and acidic residues" evidence="1">
    <location>
        <begin position="217"/>
        <end position="229"/>
    </location>
</feature>
<evidence type="ECO:0000313" key="2">
    <source>
        <dbReference type="EMBL" id="MQM18213.1"/>
    </source>
</evidence>
<feature type="compositionally biased region" description="Basic and acidic residues" evidence="1">
    <location>
        <begin position="115"/>
        <end position="127"/>
    </location>
</feature>
<feature type="region of interest" description="Disordered" evidence="1">
    <location>
        <begin position="1"/>
        <end position="299"/>
    </location>
</feature>
<feature type="compositionally biased region" description="Polar residues" evidence="1">
    <location>
        <begin position="287"/>
        <end position="299"/>
    </location>
</feature>
<proteinExistence type="predicted"/>
<gene>
    <name evidence="2" type="ORF">Taro_051200</name>
</gene>
<feature type="compositionally biased region" description="Polar residues" evidence="1">
    <location>
        <begin position="233"/>
        <end position="242"/>
    </location>
</feature>
<keyword evidence="3" id="KW-1185">Reference proteome</keyword>
<feature type="compositionally biased region" description="Basic residues" evidence="1">
    <location>
        <begin position="276"/>
        <end position="285"/>
    </location>
</feature>
<dbReference type="EMBL" id="NMUH01008038">
    <property type="protein sequence ID" value="MQM18213.1"/>
    <property type="molecule type" value="Genomic_DNA"/>
</dbReference>
<feature type="compositionally biased region" description="Polar residues" evidence="1">
    <location>
        <begin position="251"/>
        <end position="273"/>
    </location>
</feature>
<dbReference type="AlphaFoldDB" id="A0A843XG24"/>
<comment type="caution">
    <text evidence="2">The sequence shown here is derived from an EMBL/GenBank/DDBJ whole genome shotgun (WGS) entry which is preliminary data.</text>
</comment>
<name>A0A843XG24_COLES</name>
<accession>A0A843XG24</accession>
<dbReference type="Proteomes" id="UP000652761">
    <property type="component" value="Unassembled WGS sequence"/>
</dbReference>
<reference evidence="2" key="1">
    <citation type="submission" date="2017-07" db="EMBL/GenBank/DDBJ databases">
        <title>Taro Niue Genome Assembly and Annotation.</title>
        <authorList>
            <person name="Atibalentja N."/>
            <person name="Keating K."/>
            <person name="Fields C.J."/>
        </authorList>
    </citation>
    <scope>NUCLEOTIDE SEQUENCE</scope>
    <source>
        <strain evidence="2">Niue_2</strain>
        <tissue evidence="2">Leaf</tissue>
    </source>
</reference>
<protein>
    <submittedName>
        <fullName evidence="2">Uncharacterized protein</fullName>
    </submittedName>
</protein>